<dbReference type="InterPro" id="IPR005467">
    <property type="entry name" value="His_kinase_dom"/>
</dbReference>
<dbReference type="SMART" id="SM00387">
    <property type="entry name" value="HATPase_c"/>
    <property type="match status" value="1"/>
</dbReference>
<dbReference type="SUPFAM" id="SSF55874">
    <property type="entry name" value="ATPase domain of HSP90 chaperone/DNA topoisomerase II/histidine kinase"/>
    <property type="match status" value="1"/>
</dbReference>
<dbReference type="Gene3D" id="3.30.565.10">
    <property type="entry name" value="Histidine kinase-like ATPase, C-terminal domain"/>
    <property type="match status" value="1"/>
</dbReference>
<dbReference type="GO" id="GO:0000155">
    <property type="term" value="F:phosphorelay sensor kinase activity"/>
    <property type="evidence" value="ECO:0007669"/>
    <property type="project" value="InterPro"/>
</dbReference>
<dbReference type="PRINTS" id="PR00344">
    <property type="entry name" value="BCTRLSENSOR"/>
</dbReference>
<feature type="domain" description="Histidine kinase" evidence="6">
    <location>
        <begin position="298"/>
        <end position="534"/>
    </location>
</feature>
<dbReference type="RefSeq" id="WP_162386355.1">
    <property type="nucleotide sequence ID" value="NZ_CP045997.1"/>
</dbReference>
<dbReference type="InterPro" id="IPR003594">
    <property type="entry name" value="HATPase_dom"/>
</dbReference>
<evidence type="ECO:0000256" key="3">
    <source>
        <dbReference type="ARBA" id="ARBA00022553"/>
    </source>
</evidence>
<evidence type="ECO:0000256" key="1">
    <source>
        <dbReference type="ARBA" id="ARBA00000085"/>
    </source>
</evidence>
<dbReference type="AlphaFoldDB" id="A0A6P1VVZ9"/>
<comment type="catalytic activity">
    <reaction evidence="1">
        <text>ATP + protein L-histidine = ADP + protein N-phospho-L-histidine.</text>
        <dbReference type="EC" id="2.7.13.3"/>
    </reaction>
</comment>
<dbReference type="InterPro" id="IPR013656">
    <property type="entry name" value="PAS_4"/>
</dbReference>
<dbReference type="GO" id="GO:0007234">
    <property type="term" value="P:osmosensory signaling via phosphorelay pathway"/>
    <property type="evidence" value="ECO:0007669"/>
    <property type="project" value="TreeGrafter"/>
</dbReference>
<dbReference type="InterPro" id="IPR036097">
    <property type="entry name" value="HisK_dim/P_sf"/>
</dbReference>
<dbReference type="Pfam" id="PF08448">
    <property type="entry name" value="PAS_4"/>
    <property type="match status" value="1"/>
</dbReference>
<dbReference type="EMBL" id="CP045997">
    <property type="protein sequence ID" value="QHV95947.1"/>
    <property type="molecule type" value="Genomic_DNA"/>
</dbReference>
<keyword evidence="8" id="KW-1185">Reference proteome</keyword>
<organism evidence="7 8">
    <name type="scientific">Spirosoma endbachense</name>
    <dbReference type="NCBI Taxonomy" id="2666025"/>
    <lineage>
        <taxon>Bacteria</taxon>
        <taxon>Pseudomonadati</taxon>
        <taxon>Bacteroidota</taxon>
        <taxon>Cytophagia</taxon>
        <taxon>Cytophagales</taxon>
        <taxon>Cytophagaceae</taxon>
        <taxon>Spirosoma</taxon>
    </lineage>
</organism>
<dbReference type="SMART" id="SM00388">
    <property type="entry name" value="HisKA"/>
    <property type="match status" value="1"/>
</dbReference>
<dbReference type="Pfam" id="PF00512">
    <property type="entry name" value="HisKA"/>
    <property type="match status" value="1"/>
</dbReference>
<reference evidence="7 8" key="1">
    <citation type="submission" date="2019-11" db="EMBL/GenBank/DDBJ databases">
        <title>Spirosoma endbachense sp. nov., isolated from a natural salt meadow.</title>
        <authorList>
            <person name="Rojas J."/>
            <person name="Ambika Manirajan B."/>
            <person name="Ratering S."/>
            <person name="Suarez C."/>
            <person name="Geissler-Plaum R."/>
            <person name="Schnell S."/>
        </authorList>
    </citation>
    <scope>NUCLEOTIDE SEQUENCE [LARGE SCALE GENOMIC DNA]</scope>
    <source>
        <strain evidence="7 8">I-24</strain>
    </source>
</reference>
<keyword evidence="3" id="KW-0597">Phosphoprotein</keyword>
<dbReference type="PANTHER" id="PTHR42878:SF15">
    <property type="entry name" value="BACTERIOPHYTOCHROME"/>
    <property type="match status" value="1"/>
</dbReference>
<keyword evidence="4" id="KW-0808">Transferase</keyword>
<dbReference type="InterPro" id="IPR036890">
    <property type="entry name" value="HATPase_C_sf"/>
</dbReference>
<evidence type="ECO:0000259" key="6">
    <source>
        <dbReference type="PROSITE" id="PS50109"/>
    </source>
</evidence>
<dbReference type="EC" id="2.7.13.3" evidence="2"/>
<protein>
    <recommendedName>
        <fullName evidence="2">histidine kinase</fullName>
        <ecNumber evidence="2">2.7.13.3</ecNumber>
    </recommendedName>
</protein>
<dbReference type="CDD" id="cd00082">
    <property type="entry name" value="HisKA"/>
    <property type="match status" value="1"/>
</dbReference>
<dbReference type="PANTHER" id="PTHR42878">
    <property type="entry name" value="TWO-COMPONENT HISTIDINE KINASE"/>
    <property type="match status" value="1"/>
</dbReference>
<dbReference type="Pfam" id="PF02518">
    <property type="entry name" value="HATPase_c"/>
    <property type="match status" value="1"/>
</dbReference>
<dbReference type="SUPFAM" id="SSF55785">
    <property type="entry name" value="PYP-like sensor domain (PAS domain)"/>
    <property type="match status" value="1"/>
</dbReference>
<dbReference type="InterPro" id="IPR003661">
    <property type="entry name" value="HisK_dim/P_dom"/>
</dbReference>
<dbReference type="GO" id="GO:0000156">
    <property type="term" value="F:phosphorelay response regulator activity"/>
    <property type="evidence" value="ECO:0007669"/>
    <property type="project" value="TreeGrafter"/>
</dbReference>
<dbReference type="SUPFAM" id="SSF47384">
    <property type="entry name" value="Homodimeric domain of signal transducing histidine kinase"/>
    <property type="match status" value="1"/>
</dbReference>
<dbReference type="GO" id="GO:0030295">
    <property type="term" value="F:protein kinase activator activity"/>
    <property type="evidence" value="ECO:0007669"/>
    <property type="project" value="TreeGrafter"/>
</dbReference>
<dbReference type="KEGG" id="senf:GJR95_13430"/>
<evidence type="ECO:0000256" key="4">
    <source>
        <dbReference type="ARBA" id="ARBA00022679"/>
    </source>
</evidence>
<dbReference type="Gene3D" id="1.10.287.130">
    <property type="match status" value="1"/>
</dbReference>
<dbReference type="InterPro" id="IPR050351">
    <property type="entry name" value="BphY/WalK/GraS-like"/>
</dbReference>
<sequence>MNQLSPFNAAPPGFELSTEEQAFLWQQVLAHSINGLVGLIAVREGSSPDGPIINFQYHFANQTALKDTFPGSQSEKTDIIGRLLTDFFPSVRETKLWQTYLKVIETGEAHRIEQNYKIDDREVWVVQSAAPFGRDGLLLSYTETSDLHQTARRLARQTTLLNGVLNSSPNAIVVFEAVRNAQQEIINFKITLTNRQFDELVGQADMRFTGLLLTDIYPLKPQRMDRLRQMLATDETIRIEEFVPALGRWFDVTLNHLNDGFVATVQDITTAKQMHQQLEVTVQELHRSNHNLEQFAYVASHDLQEPLRKIVSFGDVLNDQFAHELSESAADLIRRMQTSAGRMRSLVQDLLTFSRLSGNSTTFGLVDLNHLVASVADDLELTIYDRKAQLTINILPAVWGDASLLRQLFQNLLSNALKFQNINPTGGPIPPRVSISGYVATESELPAALSQSDVSQAGRRFAVLTVSDNGIGFDERYLDRIFTIFQRLHGRMQYAGTGMGLAICKKVVDIHGGHITATSQEGNGATFSIFLPMM</sequence>
<dbReference type="PROSITE" id="PS50109">
    <property type="entry name" value="HIS_KIN"/>
    <property type="match status" value="1"/>
</dbReference>
<dbReference type="Gene3D" id="3.30.450.20">
    <property type="entry name" value="PAS domain"/>
    <property type="match status" value="2"/>
</dbReference>
<keyword evidence="5" id="KW-0418">Kinase</keyword>
<gene>
    <name evidence="7" type="ORF">GJR95_13430</name>
</gene>
<accession>A0A6P1VVZ9</accession>
<evidence type="ECO:0000256" key="2">
    <source>
        <dbReference type="ARBA" id="ARBA00012438"/>
    </source>
</evidence>
<dbReference type="Proteomes" id="UP000464577">
    <property type="component" value="Chromosome"/>
</dbReference>
<proteinExistence type="predicted"/>
<evidence type="ECO:0000313" key="7">
    <source>
        <dbReference type="EMBL" id="QHV95947.1"/>
    </source>
</evidence>
<dbReference type="InterPro" id="IPR004358">
    <property type="entry name" value="Sig_transdc_His_kin-like_C"/>
</dbReference>
<name>A0A6P1VVZ9_9BACT</name>
<dbReference type="InterPro" id="IPR035965">
    <property type="entry name" value="PAS-like_dom_sf"/>
</dbReference>
<evidence type="ECO:0000313" key="8">
    <source>
        <dbReference type="Proteomes" id="UP000464577"/>
    </source>
</evidence>
<evidence type="ECO:0000256" key="5">
    <source>
        <dbReference type="ARBA" id="ARBA00022777"/>
    </source>
</evidence>